<dbReference type="FunFam" id="3.90.550.10:FF:000011">
    <property type="entry name" value="3-deoxy-manno-octulosonate cytidylyltransferase"/>
    <property type="match status" value="1"/>
</dbReference>
<dbReference type="RefSeq" id="WP_216782569.1">
    <property type="nucleotide sequence ID" value="NZ_LR890047.1"/>
</dbReference>
<dbReference type="GO" id="GO:0009103">
    <property type="term" value="P:lipopolysaccharide biosynthetic process"/>
    <property type="evidence" value="ECO:0007669"/>
    <property type="project" value="UniProtKB-UniRule"/>
</dbReference>
<dbReference type="GO" id="GO:0033468">
    <property type="term" value="P:CMP-keto-3-deoxy-D-manno-octulosonic acid biosynthetic process"/>
    <property type="evidence" value="ECO:0007669"/>
    <property type="project" value="UniProtKB-UniRule"/>
</dbReference>
<reference evidence="6" key="1">
    <citation type="submission" date="2020-10" db="EMBL/GenBank/DDBJ databases">
        <authorList>
            <person name="Szabo G."/>
        </authorList>
    </citation>
    <scope>NUCLEOTIDE SEQUENCE</scope>
    <source>
        <strain evidence="6">PROFFT</strain>
    </source>
</reference>
<dbReference type="CDD" id="cd02517">
    <property type="entry name" value="CMP-KDO-Synthetase"/>
    <property type="match status" value="1"/>
</dbReference>
<keyword evidence="5" id="KW-0963">Cytoplasm</keyword>
<comment type="pathway">
    <text evidence="5">Nucleotide-sugar biosynthesis; CMP-3-deoxy-D-manno-octulosonate biosynthesis; CMP-3-deoxy-D-manno-octulosonate from 3-deoxy-D-manno-octulosonate and CTP: step 1/1.</text>
</comment>
<keyword evidence="3 5" id="KW-0548">Nucleotidyltransferase</keyword>
<dbReference type="NCBIfam" id="NF003952">
    <property type="entry name" value="PRK05450.1-5"/>
    <property type="match status" value="1"/>
</dbReference>
<dbReference type="NCBIfam" id="TIGR00466">
    <property type="entry name" value="kdsB"/>
    <property type="match status" value="1"/>
</dbReference>
<evidence type="ECO:0000256" key="4">
    <source>
        <dbReference type="ARBA" id="ARBA00022985"/>
    </source>
</evidence>
<dbReference type="EMBL" id="LR890047">
    <property type="protein sequence ID" value="CAD6508144.1"/>
    <property type="molecule type" value="Genomic_DNA"/>
</dbReference>
<keyword evidence="7" id="KW-1185">Reference proteome</keyword>
<dbReference type="Proteomes" id="UP000683585">
    <property type="component" value="Chromosome"/>
</dbReference>
<organism evidence="6 7">
    <name type="scientific">Candidatus Profftia tarda</name>
    <dbReference type="NCBI Taxonomy" id="1177216"/>
    <lineage>
        <taxon>Bacteria</taxon>
        <taxon>Pseudomonadati</taxon>
        <taxon>Pseudomonadota</taxon>
        <taxon>Gammaproteobacteria</taxon>
        <taxon>Enterobacterales</taxon>
        <taxon>Enterobacteriaceae</taxon>
        <taxon>Candidatus Profftia</taxon>
    </lineage>
</organism>
<dbReference type="AlphaFoldDB" id="A0A8E4F0B4"/>
<accession>A0A8E4F0B4</accession>
<dbReference type="GO" id="GO:0008690">
    <property type="term" value="F:3-deoxy-manno-octulosonate cytidylyltransferase activity"/>
    <property type="evidence" value="ECO:0007669"/>
    <property type="project" value="UniProtKB-UniRule"/>
</dbReference>
<dbReference type="PANTHER" id="PTHR42866:SF2">
    <property type="entry name" value="3-DEOXY-MANNO-OCTULOSONATE CYTIDYLYLTRANSFERASE, MITOCHONDRIAL"/>
    <property type="match status" value="1"/>
</dbReference>
<comment type="similarity">
    <text evidence="5">Belongs to the KdsB family.</text>
</comment>
<comment type="function">
    <text evidence="5">Activates KDO (a required 8-carbon sugar) for incorporation into bacterial lipopolysaccharide in Gram-negative bacteria.</text>
</comment>
<dbReference type="PANTHER" id="PTHR42866">
    <property type="entry name" value="3-DEOXY-MANNO-OCTULOSONATE CYTIDYLYLTRANSFERASE"/>
    <property type="match status" value="1"/>
</dbReference>
<keyword evidence="4 5" id="KW-0448">Lipopolysaccharide biosynthesis</keyword>
<protein>
    <recommendedName>
        <fullName evidence="5">3-deoxy-manno-octulosonate cytidylyltransferase</fullName>
        <ecNumber evidence="5">2.7.7.38</ecNumber>
    </recommendedName>
    <alternativeName>
        <fullName evidence="5">CMP-2-keto-3-deoxyoctulosonic acid synthase</fullName>
        <shortName evidence="5">CKS</shortName>
        <shortName evidence="5">CMP-KDO synthase</shortName>
    </alternativeName>
</protein>
<evidence type="ECO:0000313" key="6">
    <source>
        <dbReference type="EMBL" id="CAD6508144.1"/>
    </source>
</evidence>
<dbReference type="HAMAP" id="MF_00057">
    <property type="entry name" value="KdsB"/>
    <property type="match status" value="1"/>
</dbReference>
<dbReference type="GO" id="GO:0016020">
    <property type="term" value="C:membrane"/>
    <property type="evidence" value="ECO:0007669"/>
    <property type="project" value="UniProtKB-SubCell"/>
</dbReference>
<comment type="subcellular location">
    <subcellularLocation>
        <location evidence="5">Cytoplasm</location>
    </subcellularLocation>
    <subcellularLocation>
        <location evidence="1">Membrane</location>
    </subcellularLocation>
</comment>
<evidence type="ECO:0000256" key="1">
    <source>
        <dbReference type="ARBA" id="ARBA00004370"/>
    </source>
</evidence>
<evidence type="ECO:0000256" key="5">
    <source>
        <dbReference type="HAMAP-Rule" id="MF_00057"/>
    </source>
</evidence>
<dbReference type="NCBIfam" id="NF009905">
    <property type="entry name" value="PRK13368.1"/>
    <property type="match status" value="1"/>
</dbReference>
<proteinExistence type="inferred from homology"/>
<dbReference type="InterPro" id="IPR003329">
    <property type="entry name" value="Cytidylyl_trans"/>
</dbReference>
<dbReference type="EC" id="2.7.7.38" evidence="5"/>
<keyword evidence="2 5" id="KW-0808">Transferase</keyword>
<dbReference type="UniPathway" id="UPA00358">
    <property type="reaction ID" value="UER00476"/>
</dbReference>
<sequence>MNFIAIIPARNSSKRLPGKPLVDIAGKPMIIHVMERALESGASRVIIATDHLEVKRAVEEVGGEAHMTRSDHNSGTERLAEIVEKCKFPENEIIVNIQGDEPLLLPDMIHQVVHGLANNQAAIATLGAPINNTEEAFNPNTVKVVCDKDGYALYFSRSVIPWYRDPFTFAREKIGNNLLRHVGIYAYRAGFIRQYMNWKTSPLERIEMLEQLRVLWNGEKIHVDITSSTPKSSVDTIEDLEQVRRIFADHH</sequence>
<dbReference type="KEGG" id="ptf:PROFFT_A_01330"/>
<evidence type="ECO:0000256" key="3">
    <source>
        <dbReference type="ARBA" id="ARBA00022695"/>
    </source>
</evidence>
<evidence type="ECO:0000256" key="2">
    <source>
        <dbReference type="ARBA" id="ARBA00022679"/>
    </source>
</evidence>
<name>A0A8E4F0B4_9ENTR</name>
<evidence type="ECO:0000313" key="7">
    <source>
        <dbReference type="Proteomes" id="UP000683585"/>
    </source>
</evidence>
<dbReference type="InterPro" id="IPR004528">
    <property type="entry name" value="KdsB"/>
</dbReference>
<dbReference type="NCBIfam" id="NF003950">
    <property type="entry name" value="PRK05450.1-3"/>
    <property type="match status" value="1"/>
</dbReference>
<dbReference type="Pfam" id="PF02348">
    <property type="entry name" value="CTP_transf_3"/>
    <property type="match status" value="1"/>
</dbReference>
<gene>
    <name evidence="5 6" type="primary">kdsB</name>
    <name evidence="6" type="ORF">PROFFT_A_01330</name>
</gene>
<comment type="catalytic activity">
    <reaction evidence="5">
        <text>3-deoxy-alpha-D-manno-oct-2-ulosonate + CTP = CMP-3-deoxy-beta-D-manno-octulosonate + diphosphate</text>
        <dbReference type="Rhea" id="RHEA:23448"/>
        <dbReference type="ChEBI" id="CHEBI:33019"/>
        <dbReference type="ChEBI" id="CHEBI:37563"/>
        <dbReference type="ChEBI" id="CHEBI:85986"/>
        <dbReference type="ChEBI" id="CHEBI:85987"/>
        <dbReference type="EC" id="2.7.7.38"/>
    </reaction>
</comment>
<dbReference type="GO" id="GO:0005829">
    <property type="term" value="C:cytosol"/>
    <property type="evidence" value="ECO:0007669"/>
    <property type="project" value="TreeGrafter"/>
</dbReference>